<gene>
    <name evidence="2" type="ORF">UFOVP1095_40</name>
    <name evidence="3" type="ORF">UFOVP1452_40</name>
    <name evidence="4" type="ORF">UFOVP1540_17</name>
    <name evidence="1" type="ORF">UFOVP918_40</name>
</gene>
<evidence type="ECO:0000313" key="4">
    <source>
        <dbReference type="EMBL" id="CAB5228333.1"/>
    </source>
</evidence>
<dbReference type="EMBL" id="LR798384">
    <property type="protein sequence ID" value="CAB5228333.1"/>
    <property type="molecule type" value="Genomic_DNA"/>
</dbReference>
<sequence>MIRSRKQPPMRARSTALTIPAPTLGWNARDALANMAPQDAVTLQNFFPSPTSVQVRSGYTQWLTGFSGQAETLMQYAGGTTKKLFVIAGNKIYNATASGAAPAADVTGLTNSRWQYVNNTTAGGNYIQCVNGADKMRIYDGTAWHTDGDGVPYDVTGVNTNTCIGITLSHNRVWFVQTNTLKAWYLPAGAIGGAASALDLSSFATRGGYLMAVATWTMDAGYGMDDMTVFITSNGEVLVYRGTDPASAATWSLIGVYWIGSPVGRRCYIKFAGDLLLITQDGVISMAAALQSSRVNPKSALSNKIQYAISAAISSYGTNYGWQLMQFPRENMLILNVPIAEGSSQQQYVMSTIKRSNGNWAWCNFTGWAANCWELWKDDVYFGGNGFVGKAWNGLDDNGTNIVTNGLQAFNNFGNDRIQKRFTMMRPIFQTDGAPAITVQMNVDFDESDPTTTASFNPVTYSSWDSAVWDSGVWGGGLNVLKNWQGCTGIGYWAAPHVVTASKGINTSWVNTTVVWEGGGIL</sequence>
<organism evidence="4">
    <name type="scientific">uncultured Caudovirales phage</name>
    <dbReference type="NCBI Taxonomy" id="2100421"/>
    <lineage>
        <taxon>Viruses</taxon>
        <taxon>Duplodnaviria</taxon>
        <taxon>Heunggongvirae</taxon>
        <taxon>Uroviricota</taxon>
        <taxon>Caudoviricetes</taxon>
        <taxon>Peduoviridae</taxon>
        <taxon>Maltschvirus</taxon>
        <taxon>Maltschvirus maltsch</taxon>
    </lineage>
</organism>
<dbReference type="EMBL" id="LR797401">
    <property type="protein sequence ID" value="CAB4214324.1"/>
    <property type="molecule type" value="Genomic_DNA"/>
</dbReference>
<dbReference type="EMBL" id="LR797032">
    <property type="protein sequence ID" value="CAB4182803.1"/>
    <property type="molecule type" value="Genomic_DNA"/>
</dbReference>
<dbReference type="EMBL" id="LR796867">
    <property type="protein sequence ID" value="CAB4171426.1"/>
    <property type="molecule type" value="Genomic_DNA"/>
</dbReference>
<proteinExistence type="predicted"/>
<evidence type="ECO:0000313" key="1">
    <source>
        <dbReference type="EMBL" id="CAB4171426.1"/>
    </source>
</evidence>
<name>A0A6J7XBX1_9CAUD</name>
<accession>A0A6J7XBX1</accession>
<protein>
    <submittedName>
        <fullName evidence="4">Uncharacterized protein</fullName>
    </submittedName>
</protein>
<evidence type="ECO:0000313" key="2">
    <source>
        <dbReference type="EMBL" id="CAB4182803.1"/>
    </source>
</evidence>
<reference evidence="4" key="1">
    <citation type="submission" date="2020-05" db="EMBL/GenBank/DDBJ databases">
        <authorList>
            <person name="Chiriac C."/>
            <person name="Salcher M."/>
            <person name="Ghai R."/>
            <person name="Kavagutti S V."/>
        </authorList>
    </citation>
    <scope>NUCLEOTIDE SEQUENCE</scope>
</reference>
<evidence type="ECO:0000313" key="3">
    <source>
        <dbReference type="EMBL" id="CAB4214324.1"/>
    </source>
</evidence>